<dbReference type="Proteomes" id="UP001321506">
    <property type="component" value="Unassembled WGS sequence"/>
</dbReference>
<feature type="transmembrane region" description="Helical" evidence="1">
    <location>
        <begin position="12"/>
        <end position="36"/>
    </location>
</feature>
<keyword evidence="1" id="KW-0472">Membrane</keyword>
<keyword evidence="1" id="KW-1133">Transmembrane helix</keyword>
<dbReference type="EMBL" id="JASATX010000004">
    <property type="protein sequence ID" value="MDI2099435.1"/>
    <property type="molecule type" value="Genomic_DNA"/>
</dbReference>
<protein>
    <submittedName>
        <fullName evidence="2">DUF5719 family protein</fullName>
    </submittedName>
</protein>
<gene>
    <name evidence="2" type="ORF">QF206_10715</name>
</gene>
<proteinExistence type="predicted"/>
<keyword evidence="3" id="KW-1185">Reference proteome</keyword>
<dbReference type="RefSeq" id="WP_281489218.1">
    <property type="nucleotide sequence ID" value="NZ_JASATX010000004.1"/>
</dbReference>
<dbReference type="InterPro" id="IPR043777">
    <property type="entry name" value="DUF5719"/>
</dbReference>
<name>A0AAW6TDG0_9MICO</name>
<evidence type="ECO:0000313" key="3">
    <source>
        <dbReference type="Proteomes" id="UP001321506"/>
    </source>
</evidence>
<accession>A0AAW6TDG0</accession>
<sequence>MHEPEPVSRAALGLRIAGGIVALAVAAATIGAASFLPLPRLQAEPSEADVRPVGSAQSRTCPGGLLRLGDESGHDANALATVGAAQLTSTGPLEAVGIDSTAGGETPSLVTQPGVGAAEVSAAQSQHADSDAVRGFAASDCAAPASDVWIVGGASTVGRTGVLIVTNPTEVAATVDISLFGASGPIAAPGATGIVISPRAQRLVPLAAFAPDEEAPVVRVQSRGGGITATLQQTTERGIVADGADWVASALPGERLTIPGVTVRASALVRQHLATAGFADLAPVLRLMTVGDEPVTATVGIAPVSSGGVGRSLERELVPGVVTEVPLTELEDGDYVVRIESDAPLVAGVRVSTVSAAATGAPGSSGSADAAASRAGDFMWLAAAPRLVEPTQFSVPAGPAPRLHLSNSSTSPATVTLERVGADTQIVEIAAGGAAVMPLAPVSAYRISIDGASDAVGDDPKSPQLHAAVVFAGERALAAYPLAAAAAAEPRVRIVLQ</sequence>
<dbReference type="Pfam" id="PF18986">
    <property type="entry name" value="DUF5719"/>
    <property type="match status" value="1"/>
</dbReference>
<dbReference type="AlphaFoldDB" id="A0AAW6TDG0"/>
<evidence type="ECO:0000256" key="1">
    <source>
        <dbReference type="SAM" id="Phobius"/>
    </source>
</evidence>
<keyword evidence="1" id="KW-0812">Transmembrane</keyword>
<organism evidence="2 3">
    <name type="scientific">Ruicaihuangia caeni</name>
    <dbReference type="NCBI Taxonomy" id="3042517"/>
    <lineage>
        <taxon>Bacteria</taxon>
        <taxon>Bacillati</taxon>
        <taxon>Actinomycetota</taxon>
        <taxon>Actinomycetes</taxon>
        <taxon>Micrococcales</taxon>
        <taxon>Microbacteriaceae</taxon>
        <taxon>Ruicaihuangia</taxon>
    </lineage>
</organism>
<evidence type="ECO:0000313" key="2">
    <source>
        <dbReference type="EMBL" id="MDI2099435.1"/>
    </source>
</evidence>
<comment type="caution">
    <text evidence="2">The sequence shown here is derived from an EMBL/GenBank/DDBJ whole genome shotgun (WGS) entry which is preliminary data.</text>
</comment>
<reference evidence="2 3" key="1">
    <citation type="submission" date="2023-04" db="EMBL/GenBank/DDBJ databases">
        <title>Klugiella caeni sp. nov. isolated from the sludge of biochemical tank.</title>
        <authorList>
            <person name="Geng K."/>
        </authorList>
    </citation>
    <scope>NUCLEOTIDE SEQUENCE [LARGE SCALE GENOMIC DNA]</scope>
    <source>
        <strain evidence="2 3">YN-L-19</strain>
    </source>
</reference>